<organism evidence="1 2">
    <name type="scientific">Sclerotinia sclerotiorum (strain ATCC 18683 / 1980 / Ss-1)</name>
    <name type="common">White mold</name>
    <name type="synonym">Whetzelinia sclerotiorum</name>
    <dbReference type="NCBI Taxonomy" id="665079"/>
    <lineage>
        <taxon>Eukaryota</taxon>
        <taxon>Fungi</taxon>
        <taxon>Dikarya</taxon>
        <taxon>Ascomycota</taxon>
        <taxon>Pezizomycotina</taxon>
        <taxon>Leotiomycetes</taxon>
        <taxon>Helotiales</taxon>
        <taxon>Sclerotiniaceae</taxon>
        <taxon>Sclerotinia</taxon>
    </lineage>
</organism>
<reference evidence="2" key="1">
    <citation type="journal article" date="2011" name="PLoS Genet.">
        <title>Genomic analysis of the necrotrophic fungal pathogens Sclerotinia sclerotiorum and Botrytis cinerea.</title>
        <authorList>
            <person name="Amselem J."/>
            <person name="Cuomo C.A."/>
            <person name="van Kan J.A."/>
            <person name="Viaud M."/>
            <person name="Benito E.P."/>
            <person name="Couloux A."/>
            <person name="Coutinho P.M."/>
            <person name="de Vries R.P."/>
            <person name="Dyer P.S."/>
            <person name="Fillinger S."/>
            <person name="Fournier E."/>
            <person name="Gout L."/>
            <person name="Hahn M."/>
            <person name="Kohn L."/>
            <person name="Lapalu N."/>
            <person name="Plummer K.M."/>
            <person name="Pradier J.M."/>
            <person name="Quevillon E."/>
            <person name="Sharon A."/>
            <person name="Simon A."/>
            <person name="ten Have A."/>
            <person name="Tudzynski B."/>
            <person name="Tudzynski P."/>
            <person name="Wincker P."/>
            <person name="Andrew M."/>
            <person name="Anthouard V."/>
            <person name="Beever R.E."/>
            <person name="Beffa R."/>
            <person name="Benoit I."/>
            <person name="Bouzid O."/>
            <person name="Brault B."/>
            <person name="Chen Z."/>
            <person name="Choquer M."/>
            <person name="Collemare J."/>
            <person name="Cotton P."/>
            <person name="Danchin E.G."/>
            <person name="Da Silva C."/>
            <person name="Gautier A."/>
            <person name="Giraud C."/>
            <person name="Giraud T."/>
            <person name="Gonzalez C."/>
            <person name="Grossetete S."/>
            <person name="Guldener U."/>
            <person name="Henrissat B."/>
            <person name="Howlett B.J."/>
            <person name="Kodira C."/>
            <person name="Kretschmer M."/>
            <person name="Lappartient A."/>
            <person name="Leroch M."/>
            <person name="Levis C."/>
            <person name="Mauceli E."/>
            <person name="Neuveglise C."/>
            <person name="Oeser B."/>
            <person name="Pearson M."/>
            <person name="Poulain J."/>
            <person name="Poussereau N."/>
            <person name="Quesneville H."/>
            <person name="Rascle C."/>
            <person name="Schumacher J."/>
            <person name="Segurens B."/>
            <person name="Sexton A."/>
            <person name="Silva E."/>
            <person name="Sirven C."/>
            <person name="Soanes D.M."/>
            <person name="Talbot N.J."/>
            <person name="Templeton M."/>
            <person name="Yandava C."/>
            <person name="Yarden O."/>
            <person name="Zeng Q."/>
            <person name="Rollins J.A."/>
            <person name="Lebrun M.H."/>
            <person name="Dickman M."/>
        </authorList>
    </citation>
    <scope>NUCLEOTIDE SEQUENCE [LARGE SCALE GENOMIC DNA]</scope>
    <source>
        <strain evidence="2">ATCC 18683 / 1980 / Ss-1</strain>
    </source>
</reference>
<accession>A7EMD3</accession>
<sequence length="116" mass="14156">MEIFLYCIPENCDAPRDQTMVERNLMEGRKKCYSNIQAEEMFVIDSIRAIVKDADINQEAQKVKMKAMFQELQYRFSKESRGKIYCRPDFRLQDYWINWVIEFRWNNLERGHKYDP</sequence>
<keyword evidence="2" id="KW-1185">Reference proteome</keyword>
<dbReference type="AlphaFoldDB" id="A7EMD3"/>
<name>A7EMD3_SCLS1</name>
<dbReference type="KEGG" id="ssl:SS1G_06481"/>
<dbReference type="Proteomes" id="UP000001312">
    <property type="component" value="Unassembled WGS sequence"/>
</dbReference>
<gene>
    <name evidence="1" type="ORF">SS1G_06481</name>
</gene>
<protein>
    <submittedName>
        <fullName evidence="1">Uncharacterized protein</fullName>
    </submittedName>
</protein>
<dbReference type="EMBL" id="CH476628">
    <property type="protein sequence ID" value="EDO03999.1"/>
    <property type="molecule type" value="Genomic_DNA"/>
</dbReference>
<dbReference type="GeneID" id="5488610"/>
<proteinExistence type="predicted"/>
<evidence type="ECO:0000313" key="1">
    <source>
        <dbReference type="EMBL" id="EDO03999.1"/>
    </source>
</evidence>
<evidence type="ECO:0000313" key="2">
    <source>
        <dbReference type="Proteomes" id="UP000001312"/>
    </source>
</evidence>
<dbReference type="RefSeq" id="XP_001592241.1">
    <property type="nucleotide sequence ID" value="XM_001592191.1"/>
</dbReference>
<dbReference type="InParanoid" id="A7EMD3"/>